<gene>
    <name evidence="1" type="ORF">ACK4CP_03925</name>
</gene>
<reference evidence="1 2" key="1">
    <citation type="submission" date="2024-12" db="EMBL/GenBank/DDBJ databases">
        <title>The coexistence of Mycolicibacterium septicum and Mycolicibacterium nivoides in clinical samples.</title>
        <authorList>
            <person name="Wang C."/>
            <person name="Feng Y."/>
            <person name="Zong Z."/>
        </authorList>
    </citation>
    <scope>NUCLEOTIDE SEQUENCE [LARGE SCALE GENOMIC DNA]</scope>
    <source>
        <strain evidence="1 2">120310</strain>
    </source>
</reference>
<dbReference type="Proteomes" id="UP001635817">
    <property type="component" value="Unassembled WGS sequence"/>
</dbReference>
<protein>
    <submittedName>
        <fullName evidence="1">Uncharacterized protein</fullName>
    </submittedName>
</protein>
<accession>A0ABW9LNH9</accession>
<organism evidence="1 2">
    <name type="scientific">Mycolicibacterium septicum</name>
    <dbReference type="NCBI Taxonomy" id="98668"/>
    <lineage>
        <taxon>Bacteria</taxon>
        <taxon>Bacillati</taxon>
        <taxon>Actinomycetota</taxon>
        <taxon>Actinomycetes</taxon>
        <taxon>Mycobacteriales</taxon>
        <taxon>Mycobacteriaceae</taxon>
        <taxon>Mycolicibacterium</taxon>
    </lineage>
</organism>
<dbReference type="RefSeq" id="WP_409548468.1">
    <property type="nucleotide sequence ID" value="NZ_JBKBDE010000001.1"/>
</dbReference>
<evidence type="ECO:0000313" key="1">
    <source>
        <dbReference type="EMBL" id="MFN6549524.1"/>
    </source>
</evidence>
<proteinExistence type="predicted"/>
<sequence>MSTESIRAAAEGLFRAAHPGDRNGALIAGCRAAARVAHVDHAVAFSVGALAVEEAARAAAIDEWLDRNWADIAP</sequence>
<keyword evidence="2" id="KW-1185">Reference proteome</keyword>
<name>A0ABW9LNH9_9MYCO</name>
<evidence type="ECO:0000313" key="2">
    <source>
        <dbReference type="Proteomes" id="UP001635817"/>
    </source>
</evidence>
<comment type="caution">
    <text evidence="1">The sequence shown here is derived from an EMBL/GenBank/DDBJ whole genome shotgun (WGS) entry which is preliminary data.</text>
</comment>
<dbReference type="EMBL" id="JBKBDE010000001">
    <property type="protein sequence ID" value="MFN6549524.1"/>
    <property type="molecule type" value="Genomic_DNA"/>
</dbReference>